<dbReference type="Pfam" id="PF11734">
    <property type="entry name" value="TilS_C"/>
    <property type="match status" value="1"/>
</dbReference>
<dbReference type="OrthoDB" id="9807403at2"/>
<name>A3U947_CROAH</name>
<dbReference type="STRING" id="216432.CA2559_09873"/>
<dbReference type="PANTHER" id="PTHR43033">
    <property type="entry name" value="TRNA(ILE)-LYSIDINE SYNTHASE-RELATED"/>
    <property type="match status" value="1"/>
</dbReference>
<evidence type="ECO:0000256" key="1">
    <source>
        <dbReference type="ARBA" id="ARBA00004496"/>
    </source>
</evidence>
<evidence type="ECO:0000313" key="10">
    <source>
        <dbReference type="EMBL" id="EAP86333.1"/>
    </source>
</evidence>
<keyword evidence="6 8" id="KW-0067">ATP-binding</keyword>
<dbReference type="CDD" id="cd01992">
    <property type="entry name" value="TilS_N"/>
    <property type="match status" value="1"/>
</dbReference>
<comment type="domain">
    <text evidence="8">The N-terminal region contains the highly conserved SGGXDS motif, predicted to be a P-loop motif involved in ATP binding.</text>
</comment>
<dbReference type="GO" id="GO:0005524">
    <property type="term" value="F:ATP binding"/>
    <property type="evidence" value="ECO:0007669"/>
    <property type="project" value="UniProtKB-UniRule"/>
</dbReference>
<reference evidence="10 11" key="1">
    <citation type="journal article" date="2010" name="J. Bacteriol.">
        <title>The complete genome sequence of Croceibacter atlanticus HTCC2559T.</title>
        <authorList>
            <person name="Oh H.M."/>
            <person name="Kang I."/>
            <person name="Ferriera S."/>
            <person name="Giovannoni S.J."/>
            <person name="Cho J.C."/>
        </authorList>
    </citation>
    <scope>NUCLEOTIDE SEQUENCE [LARGE SCALE GENOMIC DNA]</scope>
    <source>
        <strain evidence="11">ATCC BAA-628 / HTCC2559 / KCTC 12090</strain>
    </source>
</reference>
<dbReference type="EC" id="6.3.4.19" evidence="8"/>
<comment type="similarity">
    <text evidence="8">Belongs to the tRNA(Ile)-lysidine synthase family.</text>
</comment>
<dbReference type="NCBIfam" id="TIGR02432">
    <property type="entry name" value="lysidine_TilS_N"/>
    <property type="match status" value="1"/>
</dbReference>
<evidence type="ECO:0000256" key="8">
    <source>
        <dbReference type="HAMAP-Rule" id="MF_01161"/>
    </source>
</evidence>
<keyword evidence="4 8" id="KW-0819">tRNA processing</keyword>
<feature type="domain" description="Lysidine-tRNA(Ile) synthetase C-terminal" evidence="9">
    <location>
        <begin position="360"/>
        <end position="434"/>
    </location>
</feature>
<dbReference type="Gene3D" id="3.40.50.620">
    <property type="entry name" value="HUPs"/>
    <property type="match status" value="1"/>
</dbReference>
<dbReference type="GO" id="GO:0005737">
    <property type="term" value="C:cytoplasm"/>
    <property type="evidence" value="ECO:0007669"/>
    <property type="project" value="UniProtKB-SubCell"/>
</dbReference>
<dbReference type="InterPro" id="IPR011063">
    <property type="entry name" value="TilS/TtcA_N"/>
</dbReference>
<dbReference type="HAMAP" id="MF_01161">
    <property type="entry name" value="tRNA_Ile_lys_synt"/>
    <property type="match status" value="1"/>
</dbReference>
<keyword evidence="2 8" id="KW-0963">Cytoplasm</keyword>
<evidence type="ECO:0000256" key="5">
    <source>
        <dbReference type="ARBA" id="ARBA00022741"/>
    </source>
</evidence>
<dbReference type="EMBL" id="CP002046">
    <property type="protein sequence ID" value="EAP86333.1"/>
    <property type="molecule type" value="Genomic_DNA"/>
</dbReference>
<keyword evidence="11" id="KW-1185">Reference proteome</keyword>
<dbReference type="InterPro" id="IPR012795">
    <property type="entry name" value="tRNA_Ile_lys_synt_N"/>
</dbReference>
<dbReference type="KEGG" id="cat:CA2559_09873"/>
<keyword evidence="5 8" id="KW-0547">Nucleotide-binding</keyword>
<dbReference type="AlphaFoldDB" id="A3U947"/>
<dbReference type="GeneID" id="89453723"/>
<evidence type="ECO:0000259" key="9">
    <source>
        <dbReference type="SMART" id="SM00977"/>
    </source>
</evidence>
<evidence type="ECO:0000256" key="6">
    <source>
        <dbReference type="ARBA" id="ARBA00022840"/>
    </source>
</evidence>
<dbReference type="SUPFAM" id="SSF52402">
    <property type="entry name" value="Adenine nucleotide alpha hydrolases-like"/>
    <property type="match status" value="1"/>
</dbReference>
<evidence type="ECO:0000313" key="11">
    <source>
        <dbReference type="Proteomes" id="UP000002297"/>
    </source>
</evidence>
<dbReference type="NCBIfam" id="TIGR02433">
    <property type="entry name" value="lysidine_TilS_C"/>
    <property type="match status" value="1"/>
</dbReference>
<dbReference type="InterPro" id="IPR014729">
    <property type="entry name" value="Rossmann-like_a/b/a_fold"/>
</dbReference>
<gene>
    <name evidence="8" type="primary">tilS</name>
    <name evidence="10" type="ordered locus">CA2559_09873</name>
</gene>
<organism evidence="10 11">
    <name type="scientific">Croceibacter atlanticus (strain ATCC BAA-628 / JCM 21780 / CIP 108009 / IAM 15332 / KCTC 12090 / HTCC2559)</name>
    <dbReference type="NCBI Taxonomy" id="216432"/>
    <lineage>
        <taxon>Bacteria</taxon>
        <taxon>Pseudomonadati</taxon>
        <taxon>Bacteroidota</taxon>
        <taxon>Flavobacteriia</taxon>
        <taxon>Flavobacteriales</taxon>
        <taxon>Flavobacteriaceae</taxon>
        <taxon>Croceibacter</taxon>
    </lineage>
</organism>
<proteinExistence type="inferred from homology"/>
<dbReference type="PANTHER" id="PTHR43033:SF1">
    <property type="entry name" value="TRNA(ILE)-LYSIDINE SYNTHASE-RELATED"/>
    <property type="match status" value="1"/>
</dbReference>
<evidence type="ECO:0000256" key="2">
    <source>
        <dbReference type="ARBA" id="ARBA00022490"/>
    </source>
</evidence>
<dbReference type="HOGENOM" id="CLU_018869_0_1_10"/>
<keyword evidence="3 8" id="KW-0436">Ligase</keyword>
<dbReference type="eggNOG" id="COG0037">
    <property type="taxonomic scope" value="Bacteria"/>
</dbReference>
<feature type="binding site" evidence="8">
    <location>
        <begin position="26"/>
        <end position="31"/>
    </location>
    <ligand>
        <name>ATP</name>
        <dbReference type="ChEBI" id="CHEBI:30616"/>
    </ligand>
</feature>
<protein>
    <recommendedName>
        <fullName evidence="8">tRNA(Ile)-lysidine synthase</fullName>
        <ecNumber evidence="8">6.3.4.19</ecNumber>
    </recommendedName>
    <alternativeName>
        <fullName evidence="8">tRNA(Ile)-2-lysyl-cytidine synthase</fullName>
    </alternativeName>
    <alternativeName>
        <fullName evidence="8">tRNA(Ile)-lysidine synthetase</fullName>
    </alternativeName>
</protein>
<dbReference type="GO" id="GO:0032267">
    <property type="term" value="F:tRNA(Ile)-lysidine synthase activity"/>
    <property type="evidence" value="ECO:0007669"/>
    <property type="project" value="UniProtKB-EC"/>
</dbReference>
<evidence type="ECO:0000256" key="4">
    <source>
        <dbReference type="ARBA" id="ARBA00022694"/>
    </source>
</evidence>
<sequence>MLQAFKSHINTTFPKLNSNKLLLAVSGGLDSMVLLHLCKASGLNIAIAHCNFNLRGKESDADTLLVKEEADRLQITCHVEHFNTESYAADIKVSIQIAARELRYQWFDEVIKEFDYNYVLTAHHLNDDVETFIINLTRGTGLDGLSGIPKVNNTIIRPLLPFSREEIHTYALAEKIIWREDASNASDKYLRNSIRHHIIPKLEDLNPVFLDNFKRTQHHLQQSSKLIEDYTNVLFKTLVTHTDKGFSISLTKLNDFENHDAILYQLLKAFKFKDWSSVYALKDAQSGKQIFSETHRLIKHQNALLLSVNEALHSETVTVEAEAKMVSFPLGTLEFNKVEALAKLKKHIAYVDADALQYPLTIRRWQAGDNFQPFGMKGKKKLSDFFKDEKLSLPQKENSYVLTSNNRIVWVIGHRIDHRFRITKLTKQITQIVWHF</sequence>
<comment type="function">
    <text evidence="8">Ligates lysine onto the cytidine present at position 34 of the AUA codon-specific tRNA(Ile) that contains the anticodon CAU, in an ATP-dependent manner. Cytidine is converted to lysidine, thus changing the amino acid specificity of the tRNA from methionine to isoleucine.</text>
</comment>
<dbReference type="InterPro" id="IPR012094">
    <property type="entry name" value="tRNA_Ile_lys_synt"/>
</dbReference>
<dbReference type="GO" id="GO:0006400">
    <property type="term" value="P:tRNA modification"/>
    <property type="evidence" value="ECO:0007669"/>
    <property type="project" value="UniProtKB-UniRule"/>
</dbReference>
<dbReference type="SUPFAM" id="SSF56037">
    <property type="entry name" value="PheT/TilS domain"/>
    <property type="match status" value="1"/>
</dbReference>
<dbReference type="SMART" id="SM00977">
    <property type="entry name" value="TilS_C"/>
    <property type="match status" value="1"/>
</dbReference>
<evidence type="ECO:0000256" key="7">
    <source>
        <dbReference type="ARBA" id="ARBA00048539"/>
    </source>
</evidence>
<accession>A3U947</accession>
<dbReference type="Proteomes" id="UP000002297">
    <property type="component" value="Chromosome"/>
</dbReference>
<dbReference type="RefSeq" id="WP_013187718.1">
    <property type="nucleotide sequence ID" value="NC_014230.1"/>
</dbReference>
<dbReference type="Pfam" id="PF01171">
    <property type="entry name" value="ATP_bind_3"/>
    <property type="match status" value="1"/>
</dbReference>
<dbReference type="InterPro" id="IPR012796">
    <property type="entry name" value="Lysidine-tRNA-synth_C"/>
</dbReference>
<comment type="catalytic activity">
    <reaction evidence="7 8">
        <text>cytidine(34) in tRNA(Ile2) + L-lysine + ATP = lysidine(34) in tRNA(Ile2) + AMP + diphosphate + H(+)</text>
        <dbReference type="Rhea" id="RHEA:43744"/>
        <dbReference type="Rhea" id="RHEA-COMP:10625"/>
        <dbReference type="Rhea" id="RHEA-COMP:10670"/>
        <dbReference type="ChEBI" id="CHEBI:15378"/>
        <dbReference type="ChEBI" id="CHEBI:30616"/>
        <dbReference type="ChEBI" id="CHEBI:32551"/>
        <dbReference type="ChEBI" id="CHEBI:33019"/>
        <dbReference type="ChEBI" id="CHEBI:82748"/>
        <dbReference type="ChEBI" id="CHEBI:83665"/>
        <dbReference type="ChEBI" id="CHEBI:456215"/>
        <dbReference type="EC" id="6.3.4.19"/>
    </reaction>
</comment>
<evidence type="ECO:0000256" key="3">
    <source>
        <dbReference type="ARBA" id="ARBA00022598"/>
    </source>
</evidence>
<comment type="subcellular location">
    <subcellularLocation>
        <location evidence="1 8">Cytoplasm</location>
    </subcellularLocation>
</comment>